<evidence type="ECO:0000313" key="3">
    <source>
        <dbReference type="Proteomes" id="UP000663829"/>
    </source>
</evidence>
<dbReference type="Proteomes" id="UP000663829">
    <property type="component" value="Unassembled WGS sequence"/>
</dbReference>
<protein>
    <submittedName>
        <fullName evidence="1">Uncharacterized protein</fullName>
    </submittedName>
</protein>
<feature type="non-terminal residue" evidence="1">
    <location>
        <position position="1"/>
    </location>
</feature>
<dbReference type="EMBL" id="CAJNOQ010044587">
    <property type="protein sequence ID" value="CAF1633683.1"/>
    <property type="molecule type" value="Genomic_DNA"/>
</dbReference>
<proteinExistence type="predicted"/>
<evidence type="ECO:0000313" key="1">
    <source>
        <dbReference type="EMBL" id="CAF1633683.1"/>
    </source>
</evidence>
<dbReference type="Proteomes" id="UP000681722">
    <property type="component" value="Unassembled WGS sequence"/>
</dbReference>
<evidence type="ECO:0000313" key="2">
    <source>
        <dbReference type="EMBL" id="CAF4536304.1"/>
    </source>
</evidence>
<dbReference type="InterPro" id="IPR029044">
    <property type="entry name" value="Nucleotide-diphossugar_trans"/>
</dbReference>
<gene>
    <name evidence="1" type="ORF">GPM918_LOCUS44519</name>
    <name evidence="2" type="ORF">SRO942_LOCUS46404</name>
</gene>
<dbReference type="OrthoDB" id="10030358at2759"/>
<accession>A0A816DJ63</accession>
<comment type="caution">
    <text evidence="1">The sequence shown here is derived from an EMBL/GenBank/DDBJ whole genome shotgun (WGS) entry which is preliminary data.</text>
</comment>
<dbReference type="Gene3D" id="3.90.550.10">
    <property type="entry name" value="Spore Coat Polysaccharide Biosynthesis Protein SpsA, Chain A"/>
    <property type="match status" value="1"/>
</dbReference>
<sequence>SYDIFHHESIKNKYDYLMRLDSDSYFNDYLSDDLFKIIYNQDLHYVYRSLYTDHGSSKQLNIIEQDFFYHNDEQKQVNISYDKCIYNNFFIISLKFWHNDIIIQTLLKQLIPTNLMIESYIGDGCVHASMIRLGSNKEKTKQLLFPYGHNMHFHEKNVENYTFIENINYFDAISDNVCQKFVFIDINKNLKIINV</sequence>
<organism evidence="1 3">
    <name type="scientific">Didymodactylos carnosus</name>
    <dbReference type="NCBI Taxonomy" id="1234261"/>
    <lineage>
        <taxon>Eukaryota</taxon>
        <taxon>Metazoa</taxon>
        <taxon>Spiralia</taxon>
        <taxon>Gnathifera</taxon>
        <taxon>Rotifera</taxon>
        <taxon>Eurotatoria</taxon>
        <taxon>Bdelloidea</taxon>
        <taxon>Philodinida</taxon>
        <taxon>Philodinidae</taxon>
        <taxon>Didymodactylos</taxon>
    </lineage>
</organism>
<reference evidence="1" key="1">
    <citation type="submission" date="2021-02" db="EMBL/GenBank/DDBJ databases">
        <authorList>
            <person name="Nowell W R."/>
        </authorList>
    </citation>
    <scope>NUCLEOTIDE SEQUENCE</scope>
</reference>
<dbReference type="EMBL" id="CAJOBC010112680">
    <property type="protein sequence ID" value="CAF4536304.1"/>
    <property type="molecule type" value="Genomic_DNA"/>
</dbReference>
<name>A0A816DJ63_9BILA</name>
<keyword evidence="3" id="KW-1185">Reference proteome</keyword>
<dbReference type="AlphaFoldDB" id="A0A816DJ63"/>